<comment type="caution">
    <text evidence="1">The sequence shown here is derived from an EMBL/GenBank/DDBJ whole genome shotgun (WGS) entry which is preliminary data.</text>
</comment>
<dbReference type="AlphaFoldDB" id="A0AAW1II45"/>
<sequence>MLNGEVAATPMNINEKLQHEDGTQGANPTHFRRLVGGLNYLTHTRPDIAYSVSLVSRYLHKPTKQHFGAARRILRYMARTVEFGIWYSKKSSLKLIGYSDSDWAGSLDDRKSTSGNIFSLGSGAITWSSKKQETVALSSSEAEYAAASSAARQALWLRKLLADLGYEQTEATEIYCDNRAAIAMSKNLAFHGRTKHVDIKHHFIRQLVADGKVALKFRGTNEQVADILTKALNASSSKARFLPNGARTVKL</sequence>
<reference evidence="1" key="1">
    <citation type="submission" date="2024-03" db="EMBL/GenBank/DDBJ databases">
        <title>WGS assembly of Saponaria officinalis var. Norfolk2.</title>
        <authorList>
            <person name="Jenkins J."/>
            <person name="Shu S."/>
            <person name="Grimwood J."/>
            <person name="Barry K."/>
            <person name="Goodstein D."/>
            <person name="Schmutz J."/>
            <person name="Leebens-Mack J."/>
            <person name="Osbourn A."/>
        </authorList>
    </citation>
    <scope>NUCLEOTIDE SEQUENCE [LARGE SCALE GENOMIC DNA]</scope>
    <source>
        <strain evidence="1">JIC</strain>
    </source>
</reference>
<evidence type="ECO:0000313" key="1">
    <source>
        <dbReference type="EMBL" id="KAK9689294.1"/>
    </source>
</evidence>
<dbReference type="CDD" id="cd09272">
    <property type="entry name" value="RNase_HI_RT_Ty1"/>
    <property type="match status" value="1"/>
</dbReference>
<organism evidence="1 2">
    <name type="scientific">Saponaria officinalis</name>
    <name type="common">Common soapwort</name>
    <name type="synonym">Lychnis saponaria</name>
    <dbReference type="NCBI Taxonomy" id="3572"/>
    <lineage>
        <taxon>Eukaryota</taxon>
        <taxon>Viridiplantae</taxon>
        <taxon>Streptophyta</taxon>
        <taxon>Embryophyta</taxon>
        <taxon>Tracheophyta</taxon>
        <taxon>Spermatophyta</taxon>
        <taxon>Magnoliopsida</taxon>
        <taxon>eudicotyledons</taxon>
        <taxon>Gunneridae</taxon>
        <taxon>Pentapetalae</taxon>
        <taxon>Caryophyllales</taxon>
        <taxon>Caryophyllaceae</taxon>
        <taxon>Caryophylleae</taxon>
        <taxon>Saponaria</taxon>
    </lineage>
</organism>
<keyword evidence="2" id="KW-1185">Reference proteome</keyword>
<dbReference type="PANTHER" id="PTHR11439">
    <property type="entry name" value="GAG-POL-RELATED RETROTRANSPOSON"/>
    <property type="match status" value="1"/>
</dbReference>
<dbReference type="InterPro" id="IPR043502">
    <property type="entry name" value="DNA/RNA_pol_sf"/>
</dbReference>
<dbReference type="Proteomes" id="UP001443914">
    <property type="component" value="Unassembled WGS sequence"/>
</dbReference>
<protein>
    <submittedName>
        <fullName evidence="1">Uncharacterized protein</fullName>
    </submittedName>
</protein>
<proteinExistence type="predicted"/>
<name>A0AAW1II45_SAPOF</name>
<dbReference type="EMBL" id="JBDFQZ010000009">
    <property type="protein sequence ID" value="KAK9689294.1"/>
    <property type="molecule type" value="Genomic_DNA"/>
</dbReference>
<accession>A0AAW1II45</accession>
<dbReference type="SUPFAM" id="SSF56672">
    <property type="entry name" value="DNA/RNA polymerases"/>
    <property type="match status" value="1"/>
</dbReference>
<dbReference type="PANTHER" id="PTHR11439:SF463">
    <property type="entry name" value="REVERSE TRANSCRIPTASE TY1_COPIA-TYPE DOMAIN-CONTAINING PROTEIN"/>
    <property type="match status" value="1"/>
</dbReference>
<gene>
    <name evidence="1" type="ORF">RND81_09G049900</name>
</gene>
<evidence type="ECO:0000313" key="2">
    <source>
        <dbReference type="Proteomes" id="UP001443914"/>
    </source>
</evidence>